<dbReference type="AlphaFoldDB" id="A0A1I5W399"/>
<keyword evidence="2" id="KW-1185">Reference proteome</keyword>
<protein>
    <submittedName>
        <fullName evidence="1">Uncharacterized protein</fullName>
    </submittedName>
</protein>
<accession>A0A1I5W399</accession>
<proteinExistence type="predicted"/>
<dbReference type="EMBL" id="FOXV01000002">
    <property type="protein sequence ID" value="SFQ14189.1"/>
    <property type="molecule type" value="Genomic_DNA"/>
</dbReference>
<evidence type="ECO:0000313" key="2">
    <source>
        <dbReference type="Proteomes" id="UP000243106"/>
    </source>
</evidence>
<dbReference type="Proteomes" id="UP000243106">
    <property type="component" value="Unassembled WGS sequence"/>
</dbReference>
<dbReference type="STRING" id="93684.SAMN05421853_10299"/>
<organism evidence="1 2">
    <name type="scientific">Roseivivax halotolerans</name>
    <dbReference type="NCBI Taxonomy" id="93684"/>
    <lineage>
        <taxon>Bacteria</taxon>
        <taxon>Pseudomonadati</taxon>
        <taxon>Pseudomonadota</taxon>
        <taxon>Alphaproteobacteria</taxon>
        <taxon>Rhodobacterales</taxon>
        <taxon>Roseobacteraceae</taxon>
        <taxon>Roseivivax</taxon>
    </lineage>
</organism>
<gene>
    <name evidence="1" type="ORF">SAMN05421853_10299</name>
</gene>
<reference evidence="2" key="1">
    <citation type="submission" date="2016-10" db="EMBL/GenBank/DDBJ databases">
        <authorList>
            <person name="Varghese N."/>
            <person name="Submissions S."/>
        </authorList>
    </citation>
    <scope>NUCLEOTIDE SEQUENCE [LARGE SCALE GENOMIC DNA]</scope>
    <source>
        <strain evidence="2">JCM 10271</strain>
    </source>
</reference>
<evidence type="ECO:0000313" key="1">
    <source>
        <dbReference type="EMBL" id="SFQ14189.1"/>
    </source>
</evidence>
<name>A0A1I5W399_9RHOB</name>
<sequence length="52" mass="6197">MLKTALLDMVHDHKKEEWHQDGVRLRVDFDIAMQFMPEAFDAGYRIEGYKLT</sequence>